<dbReference type="RefSeq" id="WP_211657314.1">
    <property type="nucleotide sequence ID" value="NZ_CP067126.1"/>
</dbReference>
<feature type="transmembrane region" description="Helical" evidence="1">
    <location>
        <begin position="356"/>
        <end position="377"/>
    </location>
</feature>
<gene>
    <name evidence="2" type="ORF">SAMN04489859_10196</name>
</gene>
<keyword evidence="1" id="KW-0812">Transmembrane</keyword>
<name>A0A1H8JVZ7_9RHOB</name>
<keyword evidence="3" id="KW-1185">Reference proteome</keyword>
<sequence length="449" mass="48917">MHPAEPAFVLPRAAMQGRGLTVKLLVLSLVVLLPFQWLKLADAGGFALKLPYAVPLMAMAGVAVHPRLRAGLLGWFRESWPWFVPYLFYILLILPAYYGSIAQGSPVRQGFFAVGAAAFGAAVAMLRDPTAAMRAAGFLGVAGFVLVTEFLGRQIDTSWAEAIGHFFGGDLNFVIYAFLRKVFNVAGDPDDNLAILASEKNAVSASLFVALAMFRAGTRRRLDLWGMAAMVPMLGLMVILNTRSVLLPLALGLMLVGLIQMRQVPATDRPLRALLLVLAGVAAVGGLIALLNTDPLYGMLNARFSLGDSSSASRVEQQAWAMAHIEEAILLGNGYMQIDEHPVHNLFLGAFLHGGILPFLLVVTFYLAVLVQWLRFLARIFLTPSFWHLPLRVEWVAMLPLLPLIRVWLVGDSGHPSLAEWTALALFFGFCAANRRAWLTAAMQANKGV</sequence>
<feature type="transmembrane region" description="Helical" evidence="1">
    <location>
        <begin position="20"/>
        <end position="38"/>
    </location>
</feature>
<feature type="transmembrane region" description="Helical" evidence="1">
    <location>
        <begin position="50"/>
        <end position="68"/>
    </location>
</feature>
<proteinExistence type="predicted"/>
<dbReference type="AlphaFoldDB" id="A0A1H8JVZ7"/>
<evidence type="ECO:0000256" key="1">
    <source>
        <dbReference type="SAM" id="Phobius"/>
    </source>
</evidence>
<dbReference type="STRING" id="34002.SAMN04489859_10196"/>
<keyword evidence="1" id="KW-0472">Membrane</keyword>
<evidence type="ECO:0000313" key="3">
    <source>
        <dbReference type="Proteomes" id="UP000199054"/>
    </source>
</evidence>
<evidence type="ECO:0008006" key="4">
    <source>
        <dbReference type="Google" id="ProtNLM"/>
    </source>
</evidence>
<keyword evidence="1" id="KW-1133">Transmembrane helix</keyword>
<evidence type="ECO:0000313" key="2">
    <source>
        <dbReference type="EMBL" id="SEN84547.1"/>
    </source>
</evidence>
<dbReference type="EMBL" id="FODE01000019">
    <property type="protein sequence ID" value="SEN84547.1"/>
    <property type="molecule type" value="Genomic_DNA"/>
</dbReference>
<dbReference type="Proteomes" id="UP000199054">
    <property type="component" value="Unassembled WGS sequence"/>
</dbReference>
<accession>A0A1H8JVZ7</accession>
<organism evidence="2 3">
    <name type="scientific">Paracoccus alcaliphilus</name>
    <dbReference type="NCBI Taxonomy" id="34002"/>
    <lineage>
        <taxon>Bacteria</taxon>
        <taxon>Pseudomonadati</taxon>
        <taxon>Pseudomonadota</taxon>
        <taxon>Alphaproteobacteria</taxon>
        <taxon>Rhodobacterales</taxon>
        <taxon>Paracoccaceae</taxon>
        <taxon>Paracoccus</taxon>
    </lineage>
</organism>
<feature type="transmembrane region" description="Helical" evidence="1">
    <location>
        <begin position="110"/>
        <end position="126"/>
    </location>
</feature>
<feature type="transmembrane region" description="Helical" evidence="1">
    <location>
        <begin position="245"/>
        <end position="261"/>
    </location>
</feature>
<reference evidence="2 3" key="1">
    <citation type="submission" date="2016-10" db="EMBL/GenBank/DDBJ databases">
        <authorList>
            <person name="de Groot N.N."/>
        </authorList>
    </citation>
    <scope>NUCLEOTIDE SEQUENCE [LARGE SCALE GENOMIC DNA]</scope>
    <source>
        <strain evidence="2 3">DSM 8512</strain>
    </source>
</reference>
<feature type="transmembrane region" description="Helical" evidence="1">
    <location>
        <begin position="273"/>
        <end position="291"/>
    </location>
</feature>
<feature type="transmembrane region" description="Helical" evidence="1">
    <location>
        <begin position="80"/>
        <end position="98"/>
    </location>
</feature>
<feature type="transmembrane region" description="Helical" evidence="1">
    <location>
        <begin position="132"/>
        <end position="151"/>
    </location>
</feature>
<protein>
    <recommendedName>
        <fullName evidence="4">O-antigen ligase</fullName>
    </recommendedName>
</protein>